<keyword evidence="6" id="KW-0999">Mitochondrion inner membrane</keyword>
<protein>
    <submittedName>
        <fullName evidence="12">Uncharacterized protein</fullName>
    </submittedName>
</protein>
<feature type="repeat" description="Solcar" evidence="10">
    <location>
        <begin position="239"/>
        <end position="330"/>
    </location>
</feature>
<evidence type="ECO:0000256" key="5">
    <source>
        <dbReference type="ARBA" id="ARBA00022737"/>
    </source>
</evidence>
<dbReference type="InterPro" id="IPR050391">
    <property type="entry name" value="Mito_Metabolite_Transporter"/>
</dbReference>
<proteinExistence type="inferred from homology"/>
<evidence type="ECO:0000256" key="2">
    <source>
        <dbReference type="ARBA" id="ARBA00006375"/>
    </source>
</evidence>
<keyword evidence="9 10" id="KW-0472">Membrane</keyword>
<comment type="subcellular location">
    <subcellularLocation>
        <location evidence="1">Mitochondrion inner membrane</location>
        <topology evidence="1">Multi-pass membrane protein</topology>
    </subcellularLocation>
</comment>
<keyword evidence="13" id="KW-1185">Reference proteome</keyword>
<dbReference type="Pfam" id="PF00153">
    <property type="entry name" value="Mito_carr"/>
    <property type="match status" value="3"/>
</dbReference>
<dbReference type="eggNOG" id="KOG0753">
    <property type="taxonomic scope" value="Eukaryota"/>
</dbReference>
<dbReference type="PROSITE" id="PS50920">
    <property type="entry name" value="SOLCAR"/>
    <property type="match status" value="3"/>
</dbReference>
<gene>
    <name evidence="12" type="primary">Dwil\GK14710</name>
    <name evidence="12" type="ORF">Dwil_GK14710</name>
</gene>
<dbReference type="InterPro" id="IPR023395">
    <property type="entry name" value="MCP_dom_sf"/>
</dbReference>
<evidence type="ECO:0000256" key="7">
    <source>
        <dbReference type="ARBA" id="ARBA00022989"/>
    </source>
</evidence>
<reference evidence="12 13" key="1">
    <citation type="journal article" date="2007" name="Nature">
        <title>Evolution of genes and genomes on the Drosophila phylogeny.</title>
        <authorList>
            <consortium name="Drosophila 12 Genomes Consortium"/>
            <person name="Clark A.G."/>
            <person name="Eisen M.B."/>
            <person name="Smith D.R."/>
            <person name="Bergman C.M."/>
            <person name="Oliver B."/>
            <person name="Markow T.A."/>
            <person name="Kaufman T.C."/>
            <person name="Kellis M."/>
            <person name="Gelbart W."/>
            <person name="Iyer V.N."/>
            <person name="Pollard D.A."/>
            <person name="Sackton T.B."/>
            <person name="Larracuente A.M."/>
            <person name="Singh N.D."/>
            <person name="Abad J.P."/>
            <person name="Abt D.N."/>
            <person name="Adryan B."/>
            <person name="Aguade M."/>
            <person name="Akashi H."/>
            <person name="Anderson W.W."/>
            <person name="Aquadro C.F."/>
            <person name="Ardell D.H."/>
            <person name="Arguello R."/>
            <person name="Artieri C.G."/>
            <person name="Barbash D.A."/>
            <person name="Barker D."/>
            <person name="Barsanti P."/>
            <person name="Batterham P."/>
            <person name="Batzoglou S."/>
            <person name="Begun D."/>
            <person name="Bhutkar A."/>
            <person name="Blanco E."/>
            <person name="Bosak S.A."/>
            <person name="Bradley R.K."/>
            <person name="Brand A.D."/>
            <person name="Brent M.R."/>
            <person name="Brooks A.N."/>
            <person name="Brown R.H."/>
            <person name="Butlin R.K."/>
            <person name="Caggese C."/>
            <person name="Calvi B.R."/>
            <person name="Bernardo de Carvalho A."/>
            <person name="Caspi A."/>
            <person name="Castrezana S."/>
            <person name="Celniker S.E."/>
            <person name="Chang J.L."/>
            <person name="Chapple C."/>
            <person name="Chatterji S."/>
            <person name="Chinwalla A."/>
            <person name="Civetta A."/>
            <person name="Clifton S.W."/>
            <person name="Comeron J.M."/>
            <person name="Costello J.C."/>
            <person name="Coyne J.A."/>
            <person name="Daub J."/>
            <person name="David R.G."/>
            <person name="Delcher A.L."/>
            <person name="Delehaunty K."/>
            <person name="Do C.B."/>
            <person name="Ebling H."/>
            <person name="Edwards K."/>
            <person name="Eickbush T."/>
            <person name="Evans J.D."/>
            <person name="Filipski A."/>
            <person name="Findeiss S."/>
            <person name="Freyhult E."/>
            <person name="Fulton L."/>
            <person name="Fulton R."/>
            <person name="Garcia A.C."/>
            <person name="Gardiner A."/>
            <person name="Garfield D.A."/>
            <person name="Garvin B.E."/>
            <person name="Gibson G."/>
            <person name="Gilbert D."/>
            <person name="Gnerre S."/>
            <person name="Godfrey J."/>
            <person name="Good R."/>
            <person name="Gotea V."/>
            <person name="Gravely B."/>
            <person name="Greenberg A.J."/>
            <person name="Griffiths-Jones S."/>
            <person name="Gross S."/>
            <person name="Guigo R."/>
            <person name="Gustafson E.A."/>
            <person name="Haerty W."/>
            <person name="Hahn M.W."/>
            <person name="Halligan D.L."/>
            <person name="Halpern A.L."/>
            <person name="Halter G.M."/>
            <person name="Han M.V."/>
            <person name="Heger A."/>
            <person name="Hillier L."/>
            <person name="Hinrichs A.S."/>
            <person name="Holmes I."/>
            <person name="Hoskins R.A."/>
            <person name="Hubisz M.J."/>
            <person name="Hultmark D."/>
            <person name="Huntley M.A."/>
            <person name="Jaffe D.B."/>
            <person name="Jagadeeshan S."/>
            <person name="Jeck W.R."/>
            <person name="Johnson J."/>
            <person name="Jones C.D."/>
            <person name="Jordan W.C."/>
            <person name="Karpen G.H."/>
            <person name="Kataoka E."/>
            <person name="Keightley P.D."/>
            <person name="Kheradpour P."/>
            <person name="Kirkness E.F."/>
            <person name="Koerich L.B."/>
            <person name="Kristiansen K."/>
            <person name="Kudrna D."/>
            <person name="Kulathinal R.J."/>
            <person name="Kumar S."/>
            <person name="Kwok R."/>
            <person name="Lander E."/>
            <person name="Langley C.H."/>
            <person name="Lapoint R."/>
            <person name="Lazzaro B.P."/>
            <person name="Lee S.J."/>
            <person name="Levesque L."/>
            <person name="Li R."/>
            <person name="Lin C.F."/>
            <person name="Lin M.F."/>
            <person name="Lindblad-Toh K."/>
            <person name="Llopart A."/>
            <person name="Long M."/>
            <person name="Low L."/>
            <person name="Lozovsky E."/>
            <person name="Lu J."/>
            <person name="Luo M."/>
            <person name="Machado C.A."/>
            <person name="Makalowski W."/>
            <person name="Marzo M."/>
            <person name="Matsuda M."/>
            <person name="Matzkin L."/>
            <person name="McAllister B."/>
            <person name="McBride C.S."/>
            <person name="McKernan B."/>
            <person name="McKernan K."/>
            <person name="Mendez-Lago M."/>
            <person name="Minx P."/>
            <person name="Mollenhauer M.U."/>
            <person name="Montooth K."/>
            <person name="Mount S.M."/>
            <person name="Mu X."/>
            <person name="Myers E."/>
            <person name="Negre B."/>
            <person name="Newfeld S."/>
            <person name="Nielsen R."/>
            <person name="Noor M.A."/>
            <person name="O'Grady P."/>
            <person name="Pachter L."/>
            <person name="Papaceit M."/>
            <person name="Parisi M.J."/>
            <person name="Parisi M."/>
            <person name="Parts L."/>
            <person name="Pedersen J.S."/>
            <person name="Pesole G."/>
            <person name="Phillippy A.M."/>
            <person name="Ponting C.P."/>
            <person name="Pop M."/>
            <person name="Porcelli D."/>
            <person name="Powell J.R."/>
            <person name="Prohaska S."/>
            <person name="Pruitt K."/>
            <person name="Puig M."/>
            <person name="Quesneville H."/>
            <person name="Ram K.R."/>
            <person name="Rand D."/>
            <person name="Rasmussen M.D."/>
            <person name="Reed L.K."/>
            <person name="Reenan R."/>
            <person name="Reily A."/>
            <person name="Remington K.A."/>
            <person name="Rieger T.T."/>
            <person name="Ritchie M.G."/>
            <person name="Robin C."/>
            <person name="Rogers Y.H."/>
            <person name="Rohde C."/>
            <person name="Rozas J."/>
            <person name="Rubenfield M.J."/>
            <person name="Ruiz A."/>
            <person name="Russo S."/>
            <person name="Salzberg S.L."/>
            <person name="Sanchez-Gracia A."/>
            <person name="Saranga D.J."/>
            <person name="Sato H."/>
            <person name="Schaeffer S.W."/>
            <person name="Schatz M.C."/>
            <person name="Schlenke T."/>
            <person name="Schwartz R."/>
            <person name="Segarra C."/>
            <person name="Singh R.S."/>
            <person name="Sirot L."/>
            <person name="Sirota M."/>
            <person name="Sisneros N.B."/>
            <person name="Smith C.D."/>
            <person name="Smith T.F."/>
            <person name="Spieth J."/>
            <person name="Stage D.E."/>
            <person name="Stark A."/>
            <person name="Stephan W."/>
            <person name="Strausberg R.L."/>
            <person name="Strempel S."/>
            <person name="Sturgill D."/>
            <person name="Sutton G."/>
            <person name="Sutton G.G."/>
            <person name="Tao W."/>
            <person name="Teichmann S."/>
            <person name="Tobari Y.N."/>
            <person name="Tomimura Y."/>
            <person name="Tsolas J.M."/>
            <person name="Valente V.L."/>
            <person name="Venter E."/>
            <person name="Venter J.C."/>
            <person name="Vicario S."/>
            <person name="Vieira F.G."/>
            <person name="Vilella A.J."/>
            <person name="Villasante A."/>
            <person name="Walenz B."/>
            <person name="Wang J."/>
            <person name="Wasserman M."/>
            <person name="Watts T."/>
            <person name="Wilson D."/>
            <person name="Wilson R.K."/>
            <person name="Wing R.A."/>
            <person name="Wolfner M.F."/>
            <person name="Wong A."/>
            <person name="Wong G.K."/>
            <person name="Wu C.I."/>
            <person name="Wu G."/>
            <person name="Yamamoto D."/>
            <person name="Yang H.P."/>
            <person name="Yang S.P."/>
            <person name="Yorke J.A."/>
            <person name="Yoshida K."/>
            <person name="Zdobnov E."/>
            <person name="Zhang P."/>
            <person name="Zhang Y."/>
            <person name="Zimin A.V."/>
            <person name="Baldwin J."/>
            <person name="Abdouelleil A."/>
            <person name="Abdulkadir J."/>
            <person name="Abebe A."/>
            <person name="Abera B."/>
            <person name="Abreu J."/>
            <person name="Acer S.C."/>
            <person name="Aftuck L."/>
            <person name="Alexander A."/>
            <person name="An P."/>
            <person name="Anderson E."/>
            <person name="Anderson S."/>
            <person name="Arachi H."/>
            <person name="Azer M."/>
            <person name="Bachantsang P."/>
            <person name="Barry A."/>
            <person name="Bayul T."/>
            <person name="Berlin A."/>
            <person name="Bessette D."/>
            <person name="Bloom T."/>
            <person name="Blye J."/>
            <person name="Boguslavskiy L."/>
            <person name="Bonnet C."/>
            <person name="Boukhgalter B."/>
            <person name="Bourzgui I."/>
            <person name="Brown A."/>
            <person name="Cahill P."/>
            <person name="Channer S."/>
            <person name="Cheshatsang Y."/>
            <person name="Chuda L."/>
            <person name="Citroen M."/>
            <person name="Collymore A."/>
            <person name="Cooke P."/>
            <person name="Costello M."/>
            <person name="D'Aco K."/>
            <person name="Daza R."/>
            <person name="De Haan G."/>
            <person name="DeGray S."/>
            <person name="DeMaso C."/>
            <person name="Dhargay N."/>
            <person name="Dooley K."/>
            <person name="Dooley E."/>
            <person name="Doricent M."/>
            <person name="Dorje P."/>
            <person name="Dorjee K."/>
            <person name="Dupes A."/>
            <person name="Elong R."/>
            <person name="Falk J."/>
            <person name="Farina A."/>
            <person name="Faro S."/>
            <person name="Ferguson D."/>
            <person name="Fisher S."/>
            <person name="Foley C.D."/>
            <person name="Franke A."/>
            <person name="Friedrich D."/>
            <person name="Gadbois L."/>
            <person name="Gearin G."/>
            <person name="Gearin C.R."/>
            <person name="Giannoukos G."/>
            <person name="Goode T."/>
            <person name="Graham J."/>
            <person name="Grandbois E."/>
            <person name="Grewal S."/>
            <person name="Gyaltsen K."/>
            <person name="Hafez N."/>
            <person name="Hagos B."/>
            <person name="Hall J."/>
            <person name="Henson C."/>
            <person name="Hollinger A."/>
            <person name="Honan T."/>
            <person name="Huard M.D."/>
            <person name="Hughes L."/>
            <person name="Hurhula B."/>
            <person name="Husby M.E."/>
            <person name="Kamat A."/>
            <person name="Kanga B."/>
            <person name="Kashin S."/>
            <person name="Khazanovich D."/>
            <person name="Kisner P."/>
            <person name="Lance K."/>
            <person name="Lara M."/>
            <person name="Lee W."/>
            <person name="Lennon N."/>
            <person name="Letendre F."/>
            <person name="LeVine R."/>
            <person name="Lipovsky A."/>
            <person name="Liu X."/>
            <person name="Liu J."/>
            <person name="Liu S."/>
            <person name="Lokyitsang T."/>
            <person name="Lokyitsang Y."/>
            <person name="Lubonja R."/>
            <person name="Lui A."/>
            <person name="MacDonald P."/>
            <person name="Magnisalis V."/>
            <person name="Maru K."/>
            <person name="Matthews C."/>
            <person name="McCusker W."/>
            <person name="McDonough S."/>
            <person name="Mehta T."/>
            <person name="Meldrim J."/>
            <person name="Meneus L."/>
            <person name="Mihai O."/>
            <person name="Mihalev A."/>
            <person name="Mihova T."/>
            <person name="Mittelman R."/>
            <person name="Mlenga V."/>
            <person name="Montmayeur A."/>
            <person name="Mulrain L."/>
            <person name="Navidi A."/>
            <person name="Naylor J."/>
            <person name="Negash T."/>
            <person name="Nguyen T."/>
            <person name="Nguyen N."/>
            <person name="Nicol R."/>
            <person name="Norbu C."/>
            <person name="Norbu N."/>
            <person name="Novod N."/>
            <person name="O'Neill B."/>
            <person name="Osman S."/>
            <person name="Markiewicz E."/>
            <person name="Oyono O.L."/>
            <person name="Patti C."/>
            <person name="Phunkhang P."/>
            <person name="Pierre F."/>
            <person name="Priest M."/>
            <person name="Raghuraman S."/>
            <person name="Rege F."/>
            <person name="Reyes R."/>
            <person name="Rise C."/>
            <person name="Rogov P."/>
            <person name="Ross K."/>
            <person name="Ryan E."/>
            <person name="Settipalli S."/>
            <person name="Shea T."/>
            <person name="Sherpa N."/>
            <person name="Shi L."/>
            <person name="Shih D."/>
            <person name="Sparrow T."/>
            <person name="Spaulding J."/>
            <person name="Stalker J."/>
            <person name="Stange-Thomann N."/>
            <person name="Stavropoulos S."/>
            <person name="Stone C."/>
            <person name="Strader C."/>
            <person name="Tesfaye S."/>
            <person name="Thomson T."/>
            <person name="Thoulutsang Y."/>
            <person name="Thoulutsang D."/>
            <person name="Topham K."/>
            <person name="Topping I."/>
            <person name="Tsamla T."/>
            <person name="Vassiliev H."/>
            <person name="Vo A."/>
            <person name="Wangchuk T."/>
            <person name="Wangdi T."/>
            <person name="Weiand M."/>
            <person name="Wilkinson J."/>
            <person name="Wilson A."/>
            <person name="Yadav S."/>
            <person name="Young G."/>
            <person name="Yu Q."/>
            <person name="Zembek L."/>
            <person name="Zhong D."/>
            <person name="Zimmer A."/>
            <person name="Zwirko Z."/>
            <person name="Jaffe D.B."/>
            <person name="Alvarez P."/>
            <person name="Brockman W."/>
            <person name="Butler J."/>
            <person name="Chin C."/>
            <person name="Gnerre S."/>
            <person name="Grabherr M."/>
            <person name="Kleber M."/>
            <person name="Mauceli E."/>
            <person name="MacCallum I."/>
        </authorList>
    </citation>
    <scope>NUCLEOTIDE SEQUENCE [LARGE SCALE GENOMIC DNA]</scope>
    <source>
        <strain evidence="13">Tucson 14030-0811.24</strain>
    </source>
</reference>
<dbReference type="OrthoDB" id="756301at2759"/>
<keyword evidence="3 11" id="KW-0813">Transport</keyword>
<evidence type="ECO:0000256" key="4">
    <source>
        <dbReference type="ARBA" id="ARBA00022692"/>
    </source>
</evidence>
<dbReference type="PANTHER" id="PTHR45618">
    <property type="entry name" value="MITOCHONDRIAL DICARBOXYLATE CARRIER-RELATED"/>
    <property type="match status" value="1"/>
</dbReference>
<feature type="repeat" description="Solcar" evidence="10">
    <location>
        <begin position="138"/>
        <end position="230"/>
    </location>
</feature>
<dbReference type="STRING" id="7260.B4MUZ8"/>
<dbReference type="GO" id="GO:0055085">
    <property type="term" value="P:transmembrane transport"/>
    <property type="evidence" value="ECO:0007669"/>
    <property type="project" value="InterPro"/>
</dbReference>
<dbReference type="FunFam" id="1.50.40.10:FF:000062">
    <property type="entry name" value="mitochondrial uncoupling protein 3"/>
    <property type="match status" value="1"/>
</dbReference>
<feature type="repeat" description="Solcar" evidence="10">
    <location>
        <begin position="34"/>
        <end position="125"/>
    </location>
</feature>
<evidence type="ECO:0000313" key="13">
    <source>
        <dbReference type="Proteomes" id="UP000007798"/>
    </source>
</evidence>
<evidence type="ECO:0000256" key="1">
    <source>
        <dbReference type="ARBA" id="ARBA00004448"/>
    </source>
</evidence>
<dbReference type="GO" id="GO:0005743">
    <property type="term" value="C:mitochondrial inner membrane"/>
    <property type="evidence" value="ECO:0007669"/>
    <property type="project" value="UniProtKB-SubCell"/>
</dbReference>
<accession>B4MUZ8</accession>
<sequence>MSENEDDVVYWNLKPTLPYKSTPKFTEIKKVTPKRFFQLYVNTFLGAHFAESFVYPLDVAKTRMHMEGEIAHNSGAKVGNMYRQILNIIQKEKLWNLYAGFSAMAIRSFLFNSIRVVLYDVFRTQLIYVDEKTNQEVLTIPRALASGFVAGCIAQVIANPFDIVKVRMQMDGVRLRMGLEPRVQGVSHALRCIYEKGGLPNLWRGVGPSCLRACLMTAGDVGSYDISKRNFKYYFDLEEGLPLRFLSSMCAGFVASVLSNPADVIKSRIMNQVTDEKGQGLQYKNSLDCAMKLINQEGILSLYKGLIPCWLRLGPWSVLFWMSLEKLREWEGQAGF</sequence>
<dbReference type="AlphaFoldDB" id="B4MUZ8"/>
<organism evidence="12 13">
    <name type="scientific">Drosophila willistoni</name>
    <name type="common">Fruit fly</name>
    <dbReference type="NCBI Taxonomy" id="7260"/>
    <lineage>
        <taxon>Eukaryota</taxon>
        <taxon>Metazoa</taxon>
        <taxon>Ecdysozoa</taxon>
        <taxon>Arthropoda</taxon>
        <taxon>Hexapoda</taxon>
        <taxon>Insecta</taxon>
        <taxon>Pterygota</taxon>
        <taxon>Neoptera</taxon>
        <taxon>Endopterygota</taxon>
        <taxon>Diptera</taxon>
        <taxon>Brachycera</taxon>
        <taxon>Muscomorpha</taxon>
        <taxon>Ephydroidea</taxon>
        <taxon>Drosophilidae</taxon>
        <taxon>Drosophila</taxon>
        <taxon>Sophophora</taxon>
    </lineage>
</organism>
<dbReference type="InterPro" id="IPR018108">
    <property type="entry name" value="MCP_transmembrane"/>
</dbReference>
<evidence type="ECO:0000313" key="12">
    <source>
        <dbReference type="EMBL" id="EDW76343.2"/>
    </source>
</evidence>
<keyword evidence="5" id="KW-0677">Repeat</keyword>
<dbReference type="KEGG" id="dwi:6642239"/>
<dbReference type="HOGENOM" id="CLU_015166_14_2_1"/>
<keyword evidence="7" id="KW-1133">Transmembrane helix</keyword>
<dbReference type="Gene3D" id="1.50.40.10">
    <property type="entry name" value="Mitochondrial carrier domain"/>
    <property type="match status" value="1"/>
</dbReference>
<evidence type="ECO:0000256" key="6">
    <source>
        <dbReference type="ARBA" id="ARBA00022792"/>
    </source>
</evidence>
<dbReference type="InterPro" id="IPR002067">
    <property type="entry name" value="MCP"/>
</dbReference>
<evidence type="ECO:0000256" key="11">
    <source>
        <dbReference type="RuleBase" id="RU000488"/>
    </source>
</evidence>
<evidence type="ECO:0000256" key="10">
    <source>
        <dbReference type="PROSITE-ProRule" id="PRU00282"/>
    </source>
</evidence>
<keyword evidence="4 10" id="KW-0812">Transmembrane</keyword>
<evidence type="ECO:0000256" key="3">
    <source>
        <dbReference type="ARBA" id="ARBA00022448"/>
    </source>
</evidence>
<dbReference type="EMBL" id="CH963857">
    <property type="protein sequence ID" value="EDW76343.2"/>
    <property type="molecule type" value="Genomic_DNA"/>
</dbReference>
<evidence type="ECO:0000256" key="8">
    <source>
        <dbReference type="ARBA" id="ARBA00023128"/>
    </source>
</evidence>
<dbReference type="SUPFAM" id="SSF103506">
    <property type="entry name" value="Mitochondrial carrier"/>
    <property type="match status" value="1"/>
</dbReference>
<comment type="similarity">
    <text evidence="2 11">Belongs to the mitochondrial carrier (TC 2.A.29) family.</text>
</comment>
<evidence type="ECO:0000256" key="9">
    <source>
        <dbReference type="ARBA" id="ARBA00023136"/>
    </source>
</evidence>
<name>B4MUZ8_DROWI</name>
<keyword evidence="8" id="KW-0496">Mitochondrion</keyword>
<dbReference type="InParanoid" id="B4MUZ8"/>
<dbReference type="Proteomes" id="UP000007798">
    <property type="component" value="Unassembled WGS sequence"/>
</dbReference>
<dbReference type="PRINTS" id="PR00926">
    <property type="entry name" value="MITOCARRIER"/>
</dbReference>